<dbReference type="InterPro" id="IPR032675">
    <property type="entry name" value="LRR_dom_sf"/>
</dbReference>
<evidence type="ECO:0000313" key="1">
    <source>
        <dbReference type="EMBL" id="KIM30329.1"/>
    </source>
</evidence>
<reference evidence="1 2" key="1">
    <citation type="submission" date="2014-04" db="EMBL/GenBank/DDBJ databases">
        <authorList>
            <consortium name="DOE Joint Genome Institute"/>
            <person name="Kuo A."/>
            <person name="Zuccaro A."/>
            <person name="Kohler A."/>
            <person name="Nagy L.G."/>
            <person name="Floudas D."/>
            <person name="Copeland A."/>
            <person name="Barry K.W."/>
            <person name="Cichocki N."/>
            <person name="Veneault-Fourrey C."/>
            <person name="LaButti K."/>
            <person name="Lindquist E.A."/>
            <person name="Lipzen A."/>
            <person name="Lundell T."/>
            <person name="Morin E."/>
            <person name="Murat C."/>
            <person name="Sun H."/>
            <person name="Tunlid A."/>
            <person name="Henrissat B."/>
            <person name="Grigoriev I.V."/>
            <person name="Hibbett D.S."/>
            <person name="Martin F."/>
            <person name="Nordberg H.P."/>
            <person name="Cantor M.N."/>
            <person name="Hua S.X."/>
        </authorList>
    </citation>
    <scope>NUCLEOTIDE SEQUENCE [LARGE SCALE GENOMIC DNA]</scope>
    <source>
        <strain evidence="1 2">MAFF 305830</strain>
    </source>
</reference>
<proteinExistence type="predicted"/>
<dbReference type="Proteomes" id="UP000054097">
    <property type="component" value="Unassembled WGS sequence"/>
</dbReference>
<name>A0A0C3BDW2_SERVB</name>
<evidence type="ECO:0008006" key="3">
    <source>
        <dbReference type="Google" id="ProtNLM"/>
    </source>
</evidence>
<gene>
    <name evidence="1" type="ORF">M408DRAFT_22323</name>
</gene>
<accession>A0A0C3BDW2</accession>
<keyword evidence="2" id="KW-1185">Reference proteome</keyword>
<dbReference type="HOGENOM" id="CLU_015287_2_0_1"/>
<sequence>MWSGLTIANSSKFYYHSPIRHDQSVLKQILTGPNRHSKPLQYIQDPVSILPPEVAWRCIYDALPFWKHRPSYPSALLQLTTVSRSWRDLILSTSFFWAEIYVHNQAQDLLVTLSVFLSLSREHKLNLVIWDHPVDEWDHVKALLIPHVPRIHLLAVLIRTEGLSPSGHALHQLSAASVVINDLKLAPYLQELDFGEQLVLNPSQFEGVISLSGIKVTSCIYSTFNEYELNYRCLEHFTSVGTGSHFDDIAPALGSLPNLSTLWLAKLDEPFQSSTGNTIISVAPPHLQRIDGRQPYSPNLGRFIKLTASLLSSLNVLITVSEIGEVLSILPLLTRLQDLGLSFREMGKISDGSYTIPRIVRPSLRKLSILVAIFSGYNSNSFDGLFAVLSVLYPGVTTVTLSMSPISNLAVSYLQSLQRLEALEFIRDHMSELQEYCQLFLPTLQELDIEDPEQIHSIRAPNLLSLRLSGVTSNKQLEQLQSYKLQNLDISTWYGEPSELNLPPSNLAELKRLYILFRHIEDRWTFSSLPFLVSIHLVCDNAMNSQGNTLCTQLIYHPEMCPSLREIEFEDYIEWDLLFIMLEQRNLGREDVSRIERVSVPFVPFPFRQALFEVLSGGQRQADPSNMVLSLEETRELICDPSIPGCIKCLKNLRPGCSLIVESIQPHDFEESPVIPFDMEPNTSIVFPSIDEWMTQRRQLVDKWKASFKTFESQFSRDVDCYRQDLEYMAF</sequence>
<dbReference type="SUPFAM" id="SSF52047">
    <property type="entry name" value="RNI-like"/>
    <property type="match status" value="1"/>
</dbReference>
<dbReference type="Gene3D" id="3.80.10.10">
    <property type="entry name" value="Ribonuclease Inhibitor"/>
    <property type="match status" value="1"/>
</dbReference>
<organism evidence="1 2">
    <name type="scientific">Serendipita vermifera MAFF 305830</name>
    <dbReference type="NCBI Taxonomy" id="933852"/>
    <lineage>
        <taxon>Eukaryota</taxon>
        <taxon>Fungi</taxon>
        <taxon>Dikarya</taxon>
        <taxon>Basidiomycota</taxon>
        <taxon>Agaricomycotina</taxon>
        <taxon>Agaricomycetes</taxon>
        <taxon>Sebacinales</taxon>
        <taxon>Serendipitaceae</taxon>
        <taxon>Serendipita</taxon>
    </lineage>
</organism>
<dbReference type="OrthoDB" id="3141986at2759"/>
<evidence type="ECO:0000313" key="2">
    <source>
        <dbReference type="Proteomes" id="UP000054097"/>
    </source>
</evidence>
<reference evidence="2" key="2">
    <citation type="submission" date="2015-01" db="EMBL/GenBank/DDBJ databases">
        <title>Evolutionary Origins and Diversification of the Mycorrhizal Mutualists.</title>
        <authorList>
            <consortium name="DOE Joint Genome Institute"/>
            <consortium name="Mycorrhizal Genomics Consortium"/>
            <person name="Kohler A."/>
            <person name="Kuo A."/>
            <person name="Nagy L.G."/>
            <person name="Floudas D."/>
            <person name="Copeland A."/>
            <person name="Barry K.W."/>
            <person name="Cichocki N."/>
            <person name="Veneault-Fourrey C."/>
            <person name="LaButti K."/>
            <person name="Lindquist E.A."/>
            <person name="Lipzen A."/>
            <person name="Lundell T."/>
            <person name="Morin E."/>
            <person name="Murat C."/>
            <person name="Riley R."/>
            <person name="Ohm R."/>
            <person name="Sun H."/>
            <person name="Tunlid A."/>
            <person name="Henrissat B."/>
            <person name="Grigoriev I.V."/>
            <person name="Hibbett D.S."/>
            <person name="Martin F."/>
        </authorList>
    </citation>
    <scope>NUCLEOTIDE SEQUENCE [LARGE SCALE GENOMIC DNA]</scope>
    <source>
        <strain evidence="2">MAFF 305830</strain>
    </source>
</reference>
<protein>
    <recommendedName>
        <fullName evidence="3">F-box domain-containing protein</fullName>
    </recommendedName>
</protein>
<dbReference type="AlphaFoldDB" id="A0A0C3BDW2"/>
<dbReference type="EMBL" id="KN824285">
    <property type="protein sequence ID" value="KIM30329.1"/>
    <property type="molecule type" value="Genomic_DNA"/>
</dbReference>